<sequence>MGSCTWAQGATNTTLVVECGIPTTERVEVDYPKVEVIYPREGDDPKPDELDAPKRDGEELTSNGGVDDVPNIEGVADEVDPRTGVLGALNAPLNAKAGVLEAPNALPVLPNVELGVEPKEKVFVAPNVGVVLAAPKVGVLVAAKVGVLLASNAA</sequence>
<accession>A5AWR7</accession>
<evidence type="ECO:0000256" key="1">
    <source>
        <dbReference type="SAM" id="MobiDB-lite"/>
    </source>
</evidence>
<feature type="region of interest" description="Disordered" evidence="1">
    <location>
        <begin position="36"/>
        <end position="73"/>
    </location>
</feature>
<proteinExistence type="predicted"/>
<organism evidence="2">
    <name type="scientific">Vitis vinifera</name>
    <name type="common">Grape</name>
    <dbReference type="NCBI Taxonomy" id="29760"/>
    <lineage>
        <taxon>Eukaryota</taxon>
        <taxon>Viridiplantae</taxon>
        <taxon>Streptophyta</taxon>
        <taxon>Embryophyta</taxon>
        <taxon>Tracheophyta</taxon>
        <taxon>Spermatophyta</taxon>
        <taxon>Magnoliopsida</taxon>
        <taxon>eudicotyledons</taxon>
        <taxon>Gunneridae</taxon>
        <taxon>Pentapetalae</taxon>
        <taxon>rosids</taxon>
        <taxon>Vitales</taxon>
        <taxon>Vitaceae</taxon>
        <taxon>Viteae</taxon>
        <taxon>Vitis</taxon>
    </lineage>
</organism>
<name>A5AWR7_VITVI</name>
<protein>
    <submittedName>
        <fullName evidence="2">Uncharacterized protein</fullName>
    </submittedName>
</protein>
<reference evidence="2" key="1">
    <citation type="journal article" date="2007" name="PLoS ONE">
        <title>The first genome sequence of an elite grapevine cultivar (Pinot noir Vitis vinifera L.): coping with a highly heterozygous genome.</title>
        <authorList>
            <person name="Velasco R."/>
            <person name="Zharkikh A."/>
            <person name="Troggio M."/>
            <person name="Cartwright D.A."/>
            <person name="Cestaro A."/>
            <person name="Pruss D."/>
            <person name="Pindo M."/>
            <person name="FitzGerald L.M."/>
            <person name="Vezzulli S."/>
            <person name="Reid J."/>
            <person name="Malacarne G."/>
            <person name="Iliev D."/>
            <person name="Coppola G."/>
            <person name="Wardell B."/>
            <person name="Micheletti D."/>
            <person name="Macalma T."/>
            <person name="Facci M."/>
            <person name="Mitchell J.T."/>
            <person name="Perazzolli M."/>
            <person name="Eldredge G."/>
            <person name="Gatto P."/>
            <person name="Oyzerski R."/>
            <person name="Moretto M."/>
            <person name="Gutin N."/>
            <person name="Stefanini M."/>
            <person name="Chen Y."/>
            <person name="Segala C."/>
            <person name="Davenport C."/>
            <person name="Dematte L."/>
            <person name="Mraz A."/>
            <person name="Battilana J."/>
            <person name="Stormo K."/>
            <person name="Costa F."/>
            <person name="Tao Q."/>
            <person name="Si-Ammour A."/>
            <person name="Harkins T."/>
            <person name="Lackey A."/>
            <person name="Perbost C."/>
            <person name="Taillon B."/>
            <person name="Stella A."/>
            <person name="Solovyev V."/>
            <person name="Fawcett J.A."/>
            <person name="Sterck L."/>
            <person name="Vandepoele K."/>
            <person name="Grando S.M."/>
            <person name="Toppo S."/>
            <person name="Moser C."/>
            <person name="Lanchbury J."/>
            <person name="Bogden R."/>
            <person name="Skolnick M."/>
            <person name="Sgaramella V."/>
            <person name="Bhatnagar S.K."/>
            <person name="Fontana P."/>
            <person name="Gutin A."/>
            <person name="Van de Peer Y."/>
            <person name="Salamini F."/>
            <person name="Viola R."/>
        </authorList>
    </citation>
    <scope>NUCLEOTIDE SEQUENCE</scope>
</reference>
<dbReference type="EMBL" id="AM438429">
    <property type="protein sequence ID" value="CAN62933.1"/>
    <property type="molecule type" value="Genomic_DNA"/>
</dbReference>
<evidence type="ECO:0000313" key="2">
    <source>
        <dbReference type="EMBL" id="CAN62933.1"/>
    </source>
</evidence>
<dbReference type="AlphaFoldDB" id="A5AWR7"/>
<feature type="compositionally biased region" description="Basic and acidic residues" evidence="1">
    <location>
        <begin position="36"/>
        <end position="58"/>
    </location>
</feature>
<gene>
    <name evidence="2" type="ORF">VITISV_023448</name>
</gene>